<sequence>MQKNLEIYLDNLLNWLQTNFLTPNAITQWVCILFGVVLVFSLGLVIGPMFRRWVKASVSNEFLRSLFSVTASVTHSLTFFLYSQICISFFVMKDDFPRWIIAASDLSIAWVAIRLSTYIIPNRAISRLVAFCVWGLALLHIVGLLGYITSYLQTMSLSMGGNTISVYGMIKGLILAAICLQLARVISTFTAKRIETSHTLSPSLQVLINKLINIGLYTAALLFTLSSIGLDLTSLTIFSSALGVGVGFGLRTIFANYISGILLLLDKSIKPGDVIELVGVFGTVRYMHARYASVLTRSGKEYLIPNEKLITNEVINWSYSNTNVRLVIPVGVSYASDIHQVKKIMEDATKGIKRILRTPPPLARLSGFGDSSVDMELCVWIADAEDGVGNVTSEVLFNIWDLFKENDIEIPFPQRDLHIKSGSLG</sequence>
<dbReference type="InterPro" id="IPR010920">
    <property type="entry name" value="LSM_dom_sf"/>
</dbReference>
<dbReference type="RefSeq" id="WP_229591713.1">
    <property type="nucleotide sequence ID" value="NZ_AP024485.1"/>
</dbReference>
<evidence type="ECO:0000256" key="7">
    <source>
        <dbReference type="SAM" id="Phobius"/>
    </source>
</evidence>
<dbReference type="InterPro" id="IPR006685">
    <property type="entry name" value="MscS_channel_2nd"/>
</dbReference>
<feature type="transmembrane region" description="Helical" evidence="7">
    <location>
        <begin position="242"/>
        <end position="265"/>
    </location>
</feature>
<feature type="transmembrane region" description="Helical" evidence="7">
    <location>
        <begin position="164"/>
        <end position="186"/>
    </location>
</feature>
<proteinExistence type="inferred from homology"/>
<evidence type="ECO:0000256" key="1">
    <source>
        <dbReference type="ARBA" id="ARBA00004651"/>
    </source>
</evidence>
<evidence type="ECO:0000313" key="11">
    <source>
        <dbReference type="Proteomes" id="UP001053296"/>
    </source>
</evidence>
<keyword evidence="11" id="KW-1185">Reference proteome</keyword>
<dbReference type="InterPro" id="IPR052702">
    <property type="entry name" value="MscS-like_channel"/>
</dbReference>
<feature type="domain" description="Mechanosensitive ion channel MscS C-terminal" evidence="9">
    <location>
        <begin position="327"/>
        <end position="410"/>
    </location>
</feature>
<dbReference type="Pfam" id="PF21082">
    <property type="entry name" value="MS_channel_3rd"/>
    <property type="match status" value="1"/>
</dbReference>
<dbReference type="Gene3D" id="2.30.30.60">
    <property type="match status" value="1"/>
</dbReference>
<keyword evidence="3" id="KW-1003">Cell membrane</keyword>
<dbReference type="InterPro" id="IPR023408">
    <property type="entry name" value="MscS_beta-dom_sf"/>
</dbReference>
<gene>
    <name evidence="10" type="ORF">PSDVSF_29960</name>
</gene>
<evidence type="ECO:0000256" key="6">
    <source>
        <dbReference type="ARBA" id="ARBA00023136"/>
    </source>
</evidence>
<keyword evidence="6 7" id="KW-0472">Membrane</keyword>
<evidence type="ECO:0000259" key="9">
    <source>
        <dbReference type="Pfam" id="PF21082"/>
    </source>
</evidence>
<dbReference type="PANTHER" id="PTHR30347">
    <property type="entry name" value="POTASSIUM CHANNEL RELATED"/>
    <property type="match status" value="1"/>
</dbReference>
<dbReference type="Gene3D" id="3.30.70.100">
    <property type="match status" value="1"/>
</dbReference>
<feature type="transmembrane region" description="Helical" evidence="7">
    <location>
        <begin position="96"/>
        <end position="116"/>
    </location>
</feature>
<evidence type="ECO:0000256" key="5">
    <source>
        <dbReference type="ARBA" id="ARBA00022989"/>
    </source>
</evidence>
<comment type="subcellular location">
    <subcellularLocation>
        <location evidence="1">Cell membrane</location>
        <topology evidence="1">Multi-pass membrane protein</topology>
    </subcellularLocation>
</comment>
<keyword evidence="5 7" id="KW-1133">Transmembrane helix</keyword>
<dbReference type="SUPFAM" id="SSF82861">
    <property type="entry name" value="Mechanosensitive channel protein MscS (YggB), transmembrane region"/>
    <property type="match status" value="1"/>
</dbReference>
<evidence type="ECO:0000313" key="10">
    <source>
        <dbReference type="EMBL" id="BCS89754.1"/>
    </source>
</evidence>
<dbReference type="InterPro" id="IPR049278">
    <property type="entry name" value="MS_channel_C"/>
</dbReference>
<dbReference type="InterPro" id="IPR011014">
    <property type="entry name" value="MscS_channel_TM-2"/>
</dbReference>
<name>A0ABN6EXH9_9BACT</name>
<feature type="transmembrane region" description="Helical" evidence="7">
    <location>
        <begin position="207"/>
        <end position="230"/>
    </location>
</feature>
<organism evidence="10 11">
    <name type="scientific">Pseudodesulfovibrio sediminis</name>
    <dbReference type="NCBI Taxonomy" id="2810563"/>
    <lineage>
        <taxon>Bacteria</taxon>
        <taxon>Pseudomonadati</taxon>
        <taxon>Thermodesulfobacteriota</taxon>
        <taxon>Desulfovibrionia</taxon>
        <taxon>Desulfovibrionales</taxon>
        <taxon>Desulfovibrionaceae</taxon>
    </lineage>
</organism>
<dbReference type="SUPFAM" id="SSF50182">
    <property type="entry name" value="Sm-like ribonucleoproteins"/>
    <property type="match status" value="1"/>
</dbReference>
<dbReference type="SUPFAM" id="SSF82689">
    <property type="entry name" value="Mechanosensitive channel protein MscS (YggB), C-terminal domain"/>
    <property type="match status" value="1"/>
</dbReference>
<feature type="transmembrane region" description="Helical" evidence="7">
    <location>
        <begin position="128"/>
        <end position="152"/>
    </location>
</feature>
<keyword evidence="4 7" id="KW-0812">Transmembrane</keyword>
<reference evidence="10" key="1">
    <citation type="journal article" date="2022" name="Arch. Microbiol.">
        <title>Pseudodesulfovibrio sediminis sp. nov., a mesophilic and neutrophilic sulfate-reducing bacterium isolated from sediment of a brackish lake.</title>
        <authorList>
            <person name="Takahashi A."/>
            <person name="Kojima H."/>
            <person name="Watanabe M."/>
            <person name="Fukui M."/>
        </authorList>
    </citation>
    <scope>NUCLEOTIDE SEQUENCE</scope>
    <source>
        <strain evidence="10">SF6</strain>
    </source>
</reference>
<dbReference type="Pfam" id="PF00924">
    <property type="entry name" value="MS_channel_2nd"/>
    <property type="match status" value="1"/>
</dbReference>
<dbReference type="Proteomes" id="UP001053296">
    <property type="component" value="Chromosome"/>
</dbReference>
<evidence type="ECO:0000256" key="4">
    <source>
        <dbReference type="ARBA" id="ARBA00022692"/>
    </source>
</evidence>
<accession>A0ABN6EXH9</accession>
<comment type="similarity">
    <text evidence="2">Belongs to the MscS (TC 1.A.23) family.</text>
</comment>
<evidence type="ECO:0000256" key="3">
    <source>
        <dbReference type="ARBA" id="ARBA00022475"/>
    </source>
</evidence>
<dbReference type="EMBL" id="AP024485">
    <property type="protein sequence ID" value="BCS89754.1"/>
    <property type="molecule type" value="Genomic_DNA"/>
</dbReference>
<dbReference type="PANTHER" id="PTHR30347:SF1">
    <property type="entry name" value="MECHANOSENSITIVE CHANNEL MSCK"/>
    <property type="match status" value="1"/>
</dbReference>
<protein>
    <submittedName>
        <fullName evidence="10">Mechanosensitive ion channel protein</fullName>
    </submittedName>
</protein>
<evidence type="ECO:0000256" key="2">
    <source>
        <dbReference type="ARBA" id="ARBA00008017"/>
    </source>
</evidence>
<feature type="domain" description="Mechanosensitive ion channel MscS" evidence="8">
    <location>
        <begin position="252"/>
        <end position="318"/>
    </location>
</feature>
<feature type="transmembrane region" description="Helical" evidence="7">
    <location>
        <begin position="66"/>
        <end position="90"/>
    </location>
</feature>
<feature type="transmembrane region" description="Helical" evidence="7">
    <location>
        <begin position="26"/>
        <end position="46"/>
    </location>
</feature>
<evidence type="ECO:0000259" key="8">
    <source>
        <dbReference type="Pfam" id="PF00924"/>
    </source>
</evidence>
<dbReference type="InterPro" id="IPR011066">
    <property type="entry name" value="MscS_channel_C_sf"/>
</dbReference>
<dbReference type="Gene3D" id="1.10.287.1260">
    <property type="match status" value="1"/>
</dbReference>